<proteinExistence type="predicted"/>
<keyword evidence="2" id="KW-1185">Reference proteome</keyword>
<dbReference type="InterPro" id="IPR011250">
    <property type="entry name" value="OMP/PagP_B-barrel"/>
</dbReference>
<dbReference type="SUPFAM" id="SSF56925">
    <property type="entry name" value="OMPA-like"/>
    <property type="match status" value="1"/>
</dbReference>
<dbReference type="AlphaFoldDB" id="A0A4Q5M1N2"/>
<comment type="caution">
    <text evidence="1">The sequence shown here is derived from an EMBL/GenBank/DDBJ whole genome shotgun (WGS) entry which is preliminary data.</text>
</comment>
<gene>
    <name evidence="1" type="ORF">EWM59_09880</name>
</gene>
<reference evidence="1 2" key="1">
    <citation type="submission" date="2019-02" db="EMBL/GenBank/DDBJ databases">
        <title>Bacterial novel species Emticicia sp. 17J42-9 isolated from soil.</title>
        <authorList>
            <person name="Jung H.-Y."/>
        </authorList>
    </citation>
    <scope>NUCLEOTIDE SEQUENCE [LARGE SCALE GENOMIC DNA]</scope>
    <source>
        <strain evidence="1 2">17J42-9</strain>
    </source>
</reference>
<evidence type="ECO:0000313" key="1">
    <source>
        <dbReference type="EMBL" id="RYU95919.1"/>
    </source>
</evidence>
<sequence length="283" mass="32203">MKSVILLLSFVCYSLFTFGQEEDDYYKKPSQRSDVKNNAYPNLDRKSVNLYLGLEGGMEFNQSTVTNNPDNLIGKEKGKDLYWGLVLGYNMNDTWSIEAGYYKNPTYVIQAIDLGRSYPYILRLGTPLQTIPIRYKRKILTIDPITKNATIHVGAGILLSPDAADKKIAQRTFNGYSFDPQYPRDTIKHQIKSETFLSKRAVAQAEVLVELHGRVSNSLSIVVYARGNISPKGLVRSDVNYTINQTVVSKAQQLTNGISFNFGLVFRYNIMRGYKYYDQEHTE</sequence>
<dbReference type="OrthoDB" id="928415at2"/>
<name>A0A4Q5M1N2_9BACT</name>
<dbReference type="Proteomes" id="UP000293162">
    <property type="component" value="Unassembled WGS sequence"/>
</dbReference>
<dbReference type="EMBL" id="SEWF01000011">
    <property type="protein sequence ID" value="RYU95919.1"/>
    <property type="molecule type" value="Genomic_DNA"/>
</dbReference>
<evidence type="ECO:0008006" key="3">
    <source>
        <dbReference type="Google" id="ProtNLM"/>
    </source>
</evidence>
<protein>
    <recommendedName>
        <fullName evidence="3">Outer membrane protein beta-barrel domain-containing protein</fullName>
    </recommendedName>
</protein>
<evidence type="ECO:0000313" key="2">
    <source>
        <dbReference type="Proteomes" id="UP000293162"/>
    </source>
</evidence>
<dbReference type="RefSeq" id="WP_130020799.1">
    <property type="nucleotide sequence ID" value="NZ_SEWF01000011.1"/>
</dbReference>
<organism evidence="1 2">
    <name type="scientific">Emticicia agri</name>
    <dbReference type="NCBI Taxonomy" id="2492393"/>
    <lineage>
        <taxon>Bacteria</taxon>
        <taxon>Pseudomonadati</taxon>
        <taxon>Bacteroidota</taxon>
        <taxon>Cytophagia</taxon>
        <taxon>Cytophagales</taxon>
        <taxon>Leadbetterellaceae</taxon>
        <taxon>Emticicia</taxon>
    </lineage>
</organism>
<accession>A0A4Q5M1N2</accession>